<dbReference type="PRINTS" id="PR01181">
    <property type="entry name" value="DAPDCRBXLASE"/>
</dbReference>
<comment type="catalytic activity">
    <reaction evidence="7 12 14">
        <text>meso-2,6-diaminopimelate + H(+) = L-lysine + CO2</text>
        <dbReference type="Rhea" id="RHEA:15101"/>
        <dbReference type="ChEBI" id="CHEBI:15378"/>
        <dbReference type="ChEBI" id="CHEBI:16526"/>
        <dbReference type="ChEBI" id="CHEBI:32551"/>
        <dbReference type="ChEBI" id="CHEBI:57791"/>
        <dbReference type="EC" id="4.1.1.20"/>
    </reaction>
</comment>
<comment type="function">
    <text evidence="12">Specifically catalyzes the decarboxylation of meso-diaminopimelate (meso-DAP) to L-lysine.</text>
</comment>
<evidence type="ECO:0000256" key="7">
    <source>
        <dbReference type="ARBA" id="ARBA00050464"/>
    </source>
</evidence>
<keyword evidence="17" id="KW-1185">Reference proteome</keyword>
<dbReference type="PANTHER" id="PTHR43727:SF2">
    <property type="entry name" value="GROUP IV DECARBOXYLASE"/>
    <property type="match status" value="1"/>
</dbReference>
<name>A0AAU9CX14_9LACO</name>
<dbReference type="PROSITE" id="PS00879">
    <property type="entry name" value="ODR_DC_2_2"/>
    <property type="match status" value="1"/>
</dbReference>
<dbReference type="GO" id="GO:0009089">
    <property type="term" value="P:lysine biosynthetic process via diaminopimelate"/>
    <property type="evidence" value="ECO:0007669"/>
    <property type="project" value="UniProtKB-UniRule"/>
</dbReference>
<dbReference type="CDD" id="cd06828">
    <property type="entry name" value="PLPDE_III_DapDC"/>
    <property type="match status" value="1"/>
</dbReference>
<comment type="cofactor">
    <cofactor evidence="1 12 13 14">
        <name>pyridoxal 5'-phosphate</name>
        <dbReference type="ChEBI" id="CHEBI:597326"/>
    </cofactor>
</comment>
<dbReference type="GO" id="GO:0030170">
    <property type="term" value="F:pyridoxal phosphate binding"/>
    <property type="evidence" value="ECO:0007669"/>
    <property type="project" value="UniProtKB-UniRule"/>
</dbReference>
<evidence type="ECO:0000256" key="3">
    <source>
        <dbReference type="ARBA" id="ARBA00022793"/>
    </source>
</evidence>
<dbReference type="InterPro" id="IPR022644">
    <property type="entry name" value="De-COase2_N"/>
</dbReference>
<evidence type="ECO:0000256" key="5">
    <source>
        <dbReference type="ARBA" id="ARBA00023154"/>
    </source>
</evidence>
<dbReference type="Gene3D" id="3.20.20.10">
    <property type="entry name" value="Alanine racemase"/>
    <property type="match status" value="1"/>
</dbReference>
<evidence type="ECO:0000256" key="13">
    <source>
        <dbReference type="PIRSR" id="PIRSR600183-50"/>
    </source>
</evidence>
<feature type="binding site" evidence="12">
    <location>
        <position position="389"/>
    </location>
    <ligand>
        <name>pyridoxal 5'-phosphate</name>
        <dbReference type="ChEBI" id="CHEBI:597326"/>
    </ligand>
</feature>
<dbReference type="PRINTS" id="PR01179">
    <property type="entry name" value="ODADCRBXLASE"/>
</dbReference>
<feature type="binding site" evidence="12">
    <location>
        <position position="389"/>
    </location>
    <ligand>
        <name>substrate</name>
    </ligand>
</feature>
<dbReference type="Pfam" id="PF02784">
    <property type="entry name" value="Orn_Arg_deC_N"/>
    <property type="match status" value="1"/>
</dbReference>
<keyword evidence="5 12" id="KW-0457">Lysine biosynthesis</keyword>
<evidence type="ECO:0000256" key="11">
    <source>
        <dbReference type="ARBA" id="ARBA00074972"/>
    </source>
</evidence>
<feature type="binding site" evidence="12">
    <location>
        <position position="247"/>
    </location>
    <ligand>
        <name>pyridoxal 5'-phosphate</name>
        <dbReference type="ChEBI" id="CHEBI:597326"/>
    </ligand>
</feature>
<feature type="binding site" evidence="12">
    <location>
        <begin position="289"/>
        <end position="292"/>
    </location>
    <ligand>
        <name>pyridoxal 5'-phosphate</name>
        <dbReference type="ChEBI" id="CHEBI:597326"/>
    </ligand>
</feature>
<dbReference type="HAMAP" id="MF_02120">
    <property type="entry name" value="LysA"/>
    <property type="match status" value="1"/>
</dbReference>
<keyword evidence="4 12" id="KW-0663">Pyridoxal phosphate</keyword>
<evidence type="ECO:0000256" key="4">
    <source>
        <dbReference type="ARBA" id="ARBA00022898"/>
    </source>
</evidence>
<dbReference type="EC" id="4.1.1.20" evidence="10 12"/>
<feature type="modified residue" description="N6-(pyridoxal phosphate)lysine" evidence="12 13">
    <location>
        <position position="65"/>
    </location>
</feature>
<dbReference type="SUPFAM" id="SSF50621">
    <property type="entry name" value="Alanine racemase C-terminal domain-like"/>
    <property type="match status" value="1"/>
</dbReference>
<sequence>MQDENYTVNEKGHLTIGGVDALDLAAQFKTPLVVYDVSQIKKQIRAFQLAFEKRNVNAVVSYASKAFSAIAIYQVVNQMNAHIDVVSGGELYTAIKANFPMKNVSFHGNNKSVEELEMAVENKVGVIVVDNFYEIDLLSQILKFRSEKIKVMLRLTPNVSAHTHEYIQTGQADSKFGFDVKSNQASEALRMVLENPQMELIGFHAHIGSQISAVEGFKMEVQNLMKIVHKWSQDFHYQPQVLNLGGGFGIRYTELDQVLAPEIFVNAIVDELIDQCNKYQLKQPAVWIEPGRSIVGPAGYSLYTIGSRKEIPDLKSYLTVDGGMGDNIRPALYQAKYEAVLANNPKAPIKETVHIAGRYCESGDILIDEQSLPETKPGDVLAILATGAYGYSMASNYNRVPRPAVVFVENGKAQLVIKRETYDDLTSRDCEYQKEN</sequence>
<dbReference type="EMBL" id="AP026801">
    <property type="protein sequence ID" value="BDR55828.1"/>
    <property type="molecule type" value="Genomic_DNA"/>
</dbReference>
<dbReference type="InterPro" id="IPR002986">
    <property type="entry name" value="DAP_deCOOHase_LysA"/>
</dbReference>
<organism evidence="16 17">
    <name type="scientific">Xylocopilactobacillus apis</name>
    <dbReference type="NCBI Taxonomy" id="2932183"/>
    <lineage>
        <taxon>Bacteria</taxon>
        <taxon>Bacillati</taxon>
        <taxon>Bacillota</taxon>
        <taxon>Bacilli</taxon>
        <taxon>Lactobacillales</taxon>
        <taxon>Lactobacillaceae</taxon>
        <taxon>Xylocopilactobacillus</taxon>
    </lineage>
</organism>
<feature type="binding site" evidence="12">
    <location>
        <position position="329"/>
    </location>
    <ligand>
        <name>substrate</name>
    </ligand>
</feature>
<feature type="binding site" evidence="12">
    <location>
        <position position="292"/>
    </location>
    <ligand>
        <name>substrate</name>
    </ligand>
</feature>
<keyword evidence="2 12" id="KW-0028">Amino-acid biosynthesis</keyword>
<dbReference type="SUPFAM" id="SSF51419">
    <property type="entry name" value="PLP-binding barrel"/>
    <property type="match status" value="1"/>
</dbReference>
<keyword evidence="6 12" id="KW-0456">Lyase</keyword>
<keyword evidence="3 12" id="KW-0210">Decarboxylase</keyword>
<dbReference type="GO" id="GO:0008836">
    <property type="term" value="F:diaminopimelate decarboxylase activity"/>
    <property type="evidence" value="ECO:0007669"/>
    <property type="project" value="UniProtKB-UniRule"/>
</dbReference>
<feature type="domain" description="Orn/DAP/Arg decarboxylase 2 N-terminal" evidence="15">
    <location>
        <begin position="38"/>
        <end position="295"/>
    </location>
</feature>
<protein>
    <recommendedName>
        <fullName evidence="11 12">Diaminopimelate decarboxylase</fullName>
        <shortName evidence="12">DAP decarboxylase</shortName>
        <shortName evidence="12">DAPDC</shortName>
        <ecNumber evidence="10 12">4.1.1.20</ecNumber>
    </recommendedName>
</protein>
<comment type="pathway">
    <text evidence="8 12 14">Amino-acid biosynthesis; L-lysine biosynthesis via DAP pathway; L-lysine from DL-2,6-diaminopimelate: step 1/1.</text>
</comment>
<dbReference type="NCBIfam" id="TIGR01048">
    <property type="entry name" value="lysA"/>
    <property type="match status" value="1"/>
</dbReference>
<feature type="binding site" evidence="12">
    <location>
        <position position="333"/>
    </location>
    <ligand>
        <name>substrate</name>
    </ligand>
</feature>
<evidence type="ECO:0000256" key="9">
    <source>
        <dbReference type="ARBA" id="ARBA00060983"/>
    </source>
</evidence>
<dbReference type="AlphaFoldDB" id="A0AAU9CX14"/>
<reference evidence="16 17" key="1">
    <citation type="journal article" date="2023" name="Microbiol. Spectr.">
        <title>Symbiosis of Carpenter Bees with Uncharacterized Lactic Acid Bacteria Showing NAD Auxotrophy.</title>
        <authorList>
            <person name="Kawasaki S."/>
            <person name="Ozawa K."/>
            <person name="Mori T."/>
            <person name="Yamamoto A."/>
            <person name="Ito M."/>
            <person name="Ohkuma M."/>
            <person name="Sakamoto M."/>
            <person name="Matsutani M."/>
        </authorList>
    </citation>
    <scope>NUCLEOTIDE SEQUENCE [LARGE SCALE GENOMIC DNA]</scope>
    <source>
        <strain evidence="16 17">KimC2</strain>
    </source>
</reference>
<feature type="binding site" evidence="12">
    <location>
        <position position="361"/>
    </location>
    <ligand>
        <name>substrate</name>
    </ligand>
</feature>
<dbReference type="InterPro" id="IPR000183">
    <property type="entry name" value="Orn/DAP/Arg_de-COase"/>
</dbReference>
<dbReference type="RefSeq" id="WP_317697465.1">
    <property type="nucleotide sequence ID" value="NZ_AP026801.1"/>
</dbReference>
<dbReference type="InterPro" id="IPR022657">
    <property type="entry name" value="De-COase2_CS"/>
</dbReference>
<dbReference type="InterPro" id="IPR009006">
    <property type="entry name" value="Ala_racemase/Decarboxylase_C"/>
</dbReference>
<dbReference type="Gene3D" id="2.40.37.10">
    <property type="entry name" value="Lyase, Ornithine Decarboxylase, Chain A, domain 1"/>
    <property type="match status" value="1"/>
</dbReference>
<feature type="active site" description="Proton donor" evidence="13">
    <location>
        <position position="360"/>
    </location>
</feature>
<dbReference type="InterPro" id="IPR029066">
    <property type="entry name" value="PLP-binding_barrel"/>
</dbReference>
<evidence type="ECO:0000259" key="15">
    <source>
        <dbReference type="Pfam" id="PF02784"/>
    </source>
</evidence>
<evidence type="ECO:0000256" key="14">
    <source>
        <dbReference type="RuleBase" id="RU003738"/>
    </source>
</evidence>
<comment type="subunit">
    <text evidence="12">Homodimer.</text>
</comment>
<dbReference type="Proteomes" id="UP001321804">
    <property type="component" value="Chromosome"/>
</dbReference>
<evidence type="ECO:0000256" key="2">
    <source>
        <dbReference type="ARBA" id="ARBA00022605"/>
    </source>
</evidence>
<evidence type="ECO:0000256" key="6">
    <source>
        <dbReference type="ARBA" id="ARBA00023239"/>
    </source>
</evidence>
<evidence type="ECO:0000313" key="16">
    <source>
        <dbReference type="EMBL" id="BDR55828.1"/>
    </source>
</evidence>
<comment type="similarity">
    <text evidence="9 12">Belongs to the Orn/Lys/Arg decarboxylase class-II family. LysA subfamily.</text>
</comment>
<evidence type="ECO:0000256" key="8">
    <source>
        <dbReference type="ARBA" id="ARBA00060643"/>
    </source>
</evidence>
<evidence type="ECO:0000313" key="17">
    <source>
        <dbReference type="Proteomes" id="UP001321804"/>
    </source>
</evidence>
<dbReference type="FunFam" id="2.40.37.10:FF:000003">
    <property type="entry name" value="Diaminopimelate decarboxylase"/>
    <property type="match status" value="1"/>
</dbReference>
<proteinExistence type="inferred from homology"/>
<evidence type="ECO:0000256" key="12">
    <source>
        <dbReference type="HAMAP-Rule" id="MF_02120"/>
    </source>
</evidence>
<evidence type="ECO:0000256" key="1">
    <source>
        <dbReference type="ARBA" id="ARBA00001933"/>
    </source>
</evidence>
<evidence type="ECO:0000256" key="10">
    <source>
        <dbReference type="ARBA" id="ARBA00066427"/>
    </source>
</evidence>
<dbReference type="KEGG" id="xak:KIMC2_03900"/>
<accession>A0AAU9CX14</accession>
<dbReference type="PANTHER" id="PTHR43727">
    <property type="entry name" value="DIAMINOPIMELATE DECARBOXYLASE"/>
    <property type="match status" value="1"/>
</dbReference>
<gene>
    <name evidence="12 16" type="primary">lysA</name>
    <name evidence="16" type="ORF">KIMC2_03900</name>
</gene>
<dbReference type="FunFam" id="3.20.20.10:FF:000003">
    <property type="entry name" value="Diaminopimelate decarboxylase"/>
    <property type="match status" value="1"/>
</dbReference>